<dbReference type="SUPFAM" id="SSF51695">
    <property type="entry name" value="PLC-like phosphodiesterases"/>
    <property type="match status" value="1"/>
</dbReference>
<gene>
    <name evidence="3" type="ORF">C8A05DRAFT_41128</name>
</gene>
<dbReference type="PANTHER" id="PTHR47332:SF6">
    <property type="entry name" value="SET DOMAIN-CONTAINING PROTEIN"/>
    <property type="match status" value="1"/>
</dbReference>
<dbReference type="Gene3D" id="3.20.20.190">
    <property type="entry name" value="Phosphatidylinositol (PI) phosphodiesterase"/>
    <property type="match status" value="1"/>
</dbReference>
<dbReference type="Gene3D" id="1.25.40.10">
    <property type="entry name" value="Tetratricopeptide repeat domain"/>
    <property type="match status" value="1"/>
</dbReference>
<dbReference type="InterPro" id="IPR046341">
    <property type="entry name" value="SET_dom_sf"/>
</dbReference>
<dbReference type="PROSITE" id="PS50280">
    <property type="entry name" value="SET"/>
    <property type="match status" value="1"/>
</dbReference>
<evidence type="ECO:0000259" key="2">
    <source>
        <dbReference type="PROSITE" id="PS51704"/>
    </source>
</evidence>
<dbReference type="InterPro" id="IPR053185">
    <property type="entry name" value="SET_domain_protein"/>
</dbReference>
<feature type="domain" description="GP-PDE" evidence="2">
    <location>
        <begin position="22"/>
        <end position="340"/>
    </location>
</feature>
<dbReference type="Gene3D" id="2.170.270.10">
    <property type="entry name" value="SET domain"/>
    <property type="match status" value="1"/>
</dbReference>
<dbReference type="AlphaFoldDB" id="A0AAN6MS12"/>
<dbReference type="InterPro" id="IPR030395">
    <property type="entry name" value="GP_PDE_dom"/>
</dbReference>
<dbReference type="CDD" id="cd20071">
    <property type="entry name" value="SET_SMYD"/>
    <property type="match status" value="1"/>
</dbReference>
<dbReference type="Pfam" id="PF03009">
    <property type="entry name" value="GDPD"/>
    <property type="match status" value="1"/>
</dbReference>
<accession>A0AAN6MS12</accession>
<name>A0AAN6MS12_9PEZI</name>
<dbReference type="InterPro" id="IPR011990">
    <property type="entry name" value="TPR-like_helical_dom_sf"/>
</dbReference>
<evidence type="ECO:0000313" key="4">
    <source>
        <dbReference type="Proteomes" id="UP001303889"/>
    </source>
</evidence>
<evidence type="ECO:0000259" key="1">
    <source>
        <dbReference type="PROSITE" id="PS50280"/>
    </source>
</evidence>
<keyword evidence="4" id="KW-1185">Reference proteome</keyword>
<dbReference type="SMART" id="SM00317">
    <property type="entry name" value="SET"/>
    <property type="match status" value="1"/>
</dbReference>
<protein>
    <submittedName>
        <fullName evidence="3">SET domain-protein 5</fullName>
    </submittedName>
</protein>
<dbReference type="GO" id="GO:0008081">
    <property type="term" value="F:phosphoric diester hydrolase activity"/>
    <property type="evidence" value="ECO:0007669"/>
    <property type="project" value="InterPro"/>
</dbReference>
<reference evidence="3" key="1">
    <citation type="journal article" date="2023" name="Mol. Phylogenet. Evol.">
        <title>Genome-scale phylogeny and comparative genomics of the fungal order Sordariales.</title>
        <authorList>
            <person name="Hensen N."/>
            <person name="Bonometti L."/>
            <person name="Westerberg I."/>
            <person name="Brannstrom I.O."/>
            <person name="Guillou S."/>
            <person name="Cros-Aarteil S."/>
            <person name="Calhoun S."/>
            <person name="Haridas S."/>
            <person name="Kuo A."/>
            <person name="Mondo S."/>
            <person name="Pangilinan J."/>
            <person name="Riley R."/>
            <person name="LaButti K."/>
            <person name="Andreopoulos B."/>
            <person name="Lipzen A."/>
            <person name="Chen C."/>
            <person name="Yan M."/>
            <person name="Daum C."/>
            <person name="Ng V."/>
            <person name="Clum A."/>
            <person name="Steindorff A."/>
            <person name="Ohm R.A."/>
            <person name="Martin F."/>
            <person name="Silar P."/>
            <person name="Natvig D.O."/>
            <person name="Lalanne C."/>
            <person name="Gautier V."/>
            <person name="Ament-Velasquez S.L."/>
            <person name="Kruys A."/>
            <person name="Hutchinson M.I."/>
            <person name="Powell A.J."/>
            <person name="Barry K."/>
            <person name="Miller A.N."/>
            <person name="Grigoriev I.V."/>
            <person name="Debuchy R."/>
            <person name="Gladieux P."/>
            <person name="Hiltunen Thoren M."/>
            <person name="Johannesson H."/>
        </authorList>
    </citation>
    <scope>NUCLEOTIDE SEQUENCE</scope>
    <source>
        <strain evidence="3">CBS 103.79</strain>
    </source>
</reference>
<reference evidence="3" key="2">
    <citation type="submission" date="2023-05" db="EMBL/GenBank/DDBJ databases">
        <authorList>
            <consortium name="Lawrence Berkeley National Laboratory"/>
            <person name="Steindorff A."/>
            <person name="Hensen N."/>
            <person name="Bonometti L."/>
            <person name="Westerberg I."/>
            <person name="Brannstrom I.O."/>
            <person name="Guillou S."/>
            <person name="Cros-Aarteil S."/>
            <person name="Calhoun S."/>
            <person name="Haridas S."/>
            <person name="Kuo A."/>
            <person name="Mondo S."/>
            <person name="Pangilinan J."/>
            <person name="Riley R."/>
            <person name="Labutti K."/>
            <person name="Andreopoulos B."/>
            <person name="Lipzen A."/>
            <person name="Chen C."/>
            <person name="Yanf M."/>
            <person name="Daum C."/>
            <person name="Ng V."/>
            <person name="Clum A."/>
            <person name="Ohm R."/>
            <person name="Martin F."/>
            <person name="Silar P."/>
            <person name="Natvig D."/>
            <person name="Lalanne C."/>
            <person name="Gautier V."/>
            <person name="Ament-Velasquez S.L."/>
            <person name="Kruys A."/>
            <person name="Hutchinson M.I."/>
            <person name="Powell A.J."/>
            <person name="Barry K."/>
            <person name="Miller A.N."/>
            <person name="Grigoriev I.V."/>
            <person name="Debuchy R."/>
            <person name="Gladieux P."/>
            <person name="Thoren M.H."/>
            <person name="Johannesson H."/>
        </authorList>
    </citation>
    <scope>NUCLEOTIDE SEQUENCE</scope>
    <source>
        <strain evidence="3">CBS 103.79</strain>
    </source>
</reference>
<dbReference type="EMBL" id="MU855339">
    <property type="protein sequence ID" value="KAK3905977.1"/>
    <property type="molecule type" value="Genomic_DNA"/>
</dbReference>
<dbReference type="GO" id="GO:0006629">
    <property type="term" value="P:lipid metabolic process"/>
    <property type="evidence" value="ECO:0007669"/>
    <property type="project" value="InterPro"/>
</dbReference>
<dbReference type="PROSITE" id="PS51704">
    <property type="entry name" value="GP_PDE"/>
    <property type="match status" value="1"/>
</dbReference>
<evidence type="ECO:0000313" key="3">
    <source>
        <dbReference type="EMBL" id="KAK3905977.1"/>
    </source>
</evidence>
<dbReference type="Proteomes" id="UP001303889">
    <property type="component" value="Unassembled WGS sequence"/>
</dbReference>
<feature type="domain" description="SET" evidence="1">
    <location>
        <begin position="422"/>
        <end position="567"/>
    </location>
</feature>
<dbReference type="PANTHER" id="PTHR47332">
    <property type="entry name" value="SET DOMAIN-CONTAINING PROTEIN 5"/>
    <property type="match status" value="1"/>
</dbReference>
<dbReference type="InterPro" id="IPR001214">
    <property type="entry name" value="SET_dom"/>
</dbReference>
<dbReference type="Pfam" id="PF00856">
    <property type="entry name" value="SET"/>
    <property type="match status" value="1"/>
</dbReference>
<proteinExistence type="predicted"/>
<dbReference type="InterPro" id="IPR017946">
    <property type="entry name" value="PLC-like_Pdiesterase_TIM-brl"/>
</dbReference>
<sequence length="709" mass="78815">MDDGPLKTKLASCSEKEMKRSDFSISHRGGGTLQFPEHTTSSILAGARMGAGIQECDVTFTKDKKLVCRHAQCDLHTTTNVVNIPDLNAKCTVPFKPAANGSAATAKCCTSDFTLDEIKRLCAKMDSSNSAATTPAQYLGGTPGYRTDLYAKTCNRVNTLREYIELVDGLGLKFTPELKTPEVPMPFPAGSDYTQAKFAQQLIDEFKAAGIKPERVFLQSFLYDDLLYWVKAEPSWAKQAVFLDETADVPGTMPQAVANLKKYAQAGVKIIAPPLPYLVTVANGKIVPSEYALTAKKVGLKIITWTLERSGWLGDGSAGGYYYTSVANVTNNEGDVYNLLHVLAHDSNDAMSWSLPPKCITQTPKDSNTPRLDCLFISTEFRNGHGMSMVTTTTTAAHLIGQEAFSDKPLPLASRRRGSQEPAYEIVPVQGKGRGVVATRRIRRGEILLTDVAALLVGIPFLADTKPHHRRRLLKQALSHLPWETREKVYSLHRSSSKYEVDAILGPNSNTVMIADQVHVGLFPEAARINHSCRPNAYFRFSEDRLTMEVVAYHVIEKGEEVVMSYVPVETPTNERKQYLNDHWGFACSCSLCRGSEANVNDSESLKQKIKSLRETIANAKTEGYYRDAIIMTEEWLQFSEWDQAPVFMPEYHDTLADLHYLNGDLVNATRYARMAVDGWAKLGSVDDQELEKSRVFLGRLDKLRVQRK</sequence>
<dbReference type="SUPFAM" id="SSF82199">
    <property type="entry name" value="SET domain"/>
    <property type="match status" value="1"/>
</dbReference>
<organism evidence="3 4">
    <name type="scientific">Staphylotrichum tortipilum</name>
    <dbReference type="NCBI Taxonomy" id="2831512"/>
    <lineage>
        <taxon>Eukaryota</taxon>
        <taxon>Fungi</taxon>
        <taxon>Dikarya</taxon>
        <taxon>Ascomycota</taxon>
        <taxon>Pezizomycotina</taxon>
        <taxon>Sordariomycetes</taxon>
        <taxon>Sordariomycetidae</taxon>
        <taxon>Sordariales</taxon>
        <taxon>Chaetomiaceae</taxon>
        <taxon>Staphylotrichum</taxon>
    </lineage>
</organism>
<comment type="caution">
    <text evidence="3">The sequence shown here is derived from an EMBL/GenBank/DDBJ whole genome shotgun (WGS) entry which is preliminary data.</text>
</comment>